<dbReference type="EMBL" id="MU393421">
    <property type="protein sequence ID" value="KAI4871111.1"/>
    <property type="molecule type" value="Genomic_DNA"/>
</dbReference>
<name>A0ACB9ZHR2_9PEZI</name>
<comment type="caution">
    <text evidence="1">The sequence shown here is derived from an EMBL/GenBank/DDBJ whole genome shotgun (WGS) entry which is preliminary data.</text>
</comment>
<gene>
    <name evidence="1" type="ORF">F4820DRAFT_401518</name>
</gene>
<protein>
    <submittedName>
        <fullName evidence="1">Uncharacterized protein</fullName>
    </submittedName>
</protein>
<evidence type="ECO:0000313" key="1">
    <source>
        <dbReference type="EMBL" id="KAI4871111.1"/>
    </source>
</evidence>
<proteinExistence type="predicted"/>
<reference evidence="1 2" key="1">
    <citation type="journal article" date="2022" name="New Phytol.">
        <title>Ecological generalism drives hyperdiversity of secondary metabolite gene clusters in xylarialean endophytes.</title>
        <authorList>
            <person name="Franco M.E.E."/>
            <person name="Wisecaver J.H."/>
            <person name="Arnold A.E."/>
            <person name="Ju Y.M."/>
            <person name="Slot J.C."/>
            <person name="Ahrendt S."/>
            <person name="Moore L.P."/>
            <person name="Eastman K.E."/>
            <person name="Scott K."/>
            <person name="Konkel Z."/>
            <person name="Mondo S.J."/>
            <person name="Kuo A."/>
            <person name="Hayes R.D."/>
            <person name="Haridas S."/>
            <person name="Andreopoulos B."/>
            <person name="Riley R."/>
            <person name="LaButti K."/>
            <person name="Pangilinan J."/>
            <person name="Lipzen A."/>
            <person name="Amirebrahimi M."/>
            <person name="Yan J."/>
            <person name="Adam C."/>
            <person name="Keymanesh K."/>
            <person name="Ng V."/>
            <person name="Louie K."/>
            <person name="Northen T."/>
            <person name="Drula E."/>
            <person name="Henrissat B."/>
            <person name="Hsieh H.M."/>
            <person name="Youens-Clark K."/>
            <person name="Lutzoni F."/>
            <person name="Miadlikowska J."/>
            <person name="Eastwood D.C."/>
            <person name="Hamelin R.C."/>
            <person name="Grigoriev I.V."/>
            <person name="U'Ren J.M."/>
        </authorList>
    </citation>
    <scope>NUCLEOTIDE SEQUENCE [LARGE SCALE GENOMIC DNA]</scope>
    <source>
        <strain evidence="1 2">CBS 119005</strain>
    </source>
</reference>
<evidence type="ECO:0000313" key="2">
    <source>
        <dbReference type="Proteomes" id="UP001497700"/>
    </source>
</evidence>
<dbReference type="Proteomes" id="UP001497700">
    <property type="component" value="Unassembled WGS sequence"/>
</dbReference>
<organism evidence="1 2">
    <name type="scientific">Hypoxylon rubiginosum</name>
    <dbReference type="NCBI Taxonomy" id="110542"/>
    <lineage>
        <taxon>Eukaryota</taxon>
        <taxon>Fungi</taxon>
        <taxon>Dikarya</taxon>
        <taxon>Ascomycota</taxon>
        <taxon>Pezizomycotina</taxon>
        <taxon>Sordariomycetes</taxon>
        <taxon>Xylariomycetidae</taxon>
        <taxon>Xylariales</taxon>
        <taxon>Hypoxylaceae</taxon>
        <taxon>Hypoxylon</taxon>
    </lineage>
</organism>
<keyword evidence="2" id="KW-1185">Reference proteome</keyword>
<accession>A0ACB9ZHR2</accession>
<sequence>MYPENLSTSYLGTYLPTFFLTCQTCCCHLHSALRGNTFKTDLGIPQSRDLERGDRPRSSPVRDELPDIEVCRGSCNHLRVASPLVALVTVDVCTTKHDPTTCYAGAAEMSGGRRGGGEWKDQSSTKGGGRISPRVGFGTPCCRRLNHPHRKDARGYSPRACLRKEWVLPSYIARISSSQRRIRKSRTYKTKTSQGLKKLNTIMSSAT</sequence>